<feature type="domain" description="RSE1/DDB1/CPSF1 C-terminal" evidence="1">
    <location>
        <begin position="751"/>
        <end position="917"/>
    </location>
</feature>
<keyword evidence="3" id="KW-1185">Reference proteome</keyword>
<protein>
    <recommendedName>
        <fullName evidence="1">RSE1/DDB1/CPSF1 C-terminal domain-containing protein</fullName>
    </recommendedName>
</protein>
<dbReference type="InterPro" id="IPR004871">
    <property type="entry name" value="RSE1/DDB1/CPSF1_C"/>
</dbReference>
<dbReference type="Gene3D" id="2.130.10.10">
    <property type="entry name" value="YVTN repeat-like/Quinoprotein amine dehydrogenase"/>
    <property type="match status" value="1"/>
</dbReference>
<dbReference type="Proteomes" id="UP001470230">
    <property type="component" value="Unassembled WGS sequence"/>
</dbReference>
<dbReference type="InterPro" id="IPR015943">
    <property type="entry name" value="WD40/YVTN_repeat-like_dom_sf"/>
</dbReference>
<comment type="caution">
    <text evidence="2">The sequence shown here is derived from an EMBL/GenBank/DDBJ whole genome shotgun (WGS) entry which is preliminary data.</text>
</comment>
<dbReference type="InterPro" id="IPR050358">
    <property type="entry name" value="RSE1/DDB1/CFT1"/>
</dbReference>
<organism evidence="2 3">
    <name type="scientific">Tritrichomonas musculus</name>
    <dbReference type="NCBI Taxonomy" id="1915356"/>
    <lineage>
        <taxon>Eukaryota</taxon>
        <taxon>Metamonada</taxon>
        <taxon>Parabasalia</taxon>
        <taxon>Tritrichomonadida</taxon>
        <taxon>Tritrichomonadidae</taxon>
        <taxon>Tritrichomonas</taxon>
    </lineage>
</organism>
<proteinExistence type="predicted"/>
<dbReference type="SUPFAM" id="SSF69322">
    <property type="entry name" value="Tricorn protease domain 2"/>
    <property type="match status" value="1"/>
</dbReference>
<sequence length="971" mass="112077">METFIQTITDSLTLSSIAYIEKFDGIHNYLVLGSSSKLYFYIFENDTPTYRFCYQIFGDIALIIPHNCDGIPILVVILYSTKFCVLHYENGQILTDQNGELTASTGFEVCQRYSYSIFKSVLLLQLWQEGLQLYKIEKKKMIFIQNIFFYSTIITRFQLISSKEFIVLVKHFDLTFSFEHHVFDLLSCKQTSQVTLPKTFSNFIHLKDKDLLMSQKGFIYQNEKSFVNYLSLNLNEFIFDIFLLESDFFLAVTISGKILTIKKFDENNVQISTVGEVIKPLKPIIIGRNQFVLPSKSGEVKYFTLNGLKTLFTFSGRVKKFIEMSNRCFLGLTTTNHVYRIEKTLFLDDLCEFQFDLRNRCWFIDENQVLFSIEKNTKILNIRDQSENIEFPIQRNDETIGFQRIDDHCYIQITKQFVFINNEPLNTTFSNISLSTFSETSFAICENLTQLFLVSFEGNIQYYENFPFQINSIALFKNILLAISSWISSSVLIFRINYNEDGECSIELIYEFKNLPIIDISFIDNGEIICALSPKDEVHFLSLSTFSIHSIQCEGIHYKLSNISMNEILISGEKSFVIKDKILTEIENDKSFLYNDCYDDLFLFCNTDNSLSIKRRKRNYKFKFTDVSFPMEILDVAQYDTNTNAVLFRDSQNETKIAITENVLNFDSYKIDSQNHFEKCKLACLITVKDNISNSIYIVASGGLELFSLSLDSSNQFVKKSSFNFNTKLVGLSIIENNIFCLILADQIISFSLEEGAIIKKSSVDTAGATNCFSYLNRKLIIGDCIGSFVIYEYQNNLFSEIYRECHELDTSSCLFINDDTMLGADKNSFFYQIKTSQEKNLASKNLVIEKVCSTGSQIKSMIYCKDLNCVLASDLNGQIIECKQINCPEFFNDIFNKIENSLNSVGGFENASFRKCICMGYYIGIPRIYDANILQLFMEIDQNQKEKIAEKCNFNLNDVEFILNEVLDSF</sequence>
<reference evidence="2 3" key="1">
    <citation type="submission" date="2024-04" db="EMBL/GenBank/DDBJ databases">
        <title>Tritrichomonas musculus Genome.</title>
        <authorList>
            <person name="Alves-Ferreira E."/>
            <person name="Grigg M."/>
            <person name="Lorenzi H."/>
            <person name="Galac M."/>
        </authorList>
    </citation>
    <scope>NUCLEOTIDE SEQUENCE [LARGE SCALE GENOMIC DNA]</scope>
    <source>
        <strain evidence="2 3">EAF2021</strain>
    </source>
</reference>
<dbReference type="PANTHER" id="PTHR10644">
    <property type="entry name" value="DNA REPAIR/RNA PROCESSING CPSF FAMILY"/>
    <property type="match status" value="1"/>
</dbReference>
<gene>
    <name evidence="2" type="ORF">M9Y10_022261</name>
</gene>
<evidence type="ECO:0000313" key="3">
    <source>
        <dbReference type="Proteomes" id="UP001470230"/>
    </source>
</evidence>
<accession>A0ABR2KSC1</accession>
<name>A0ABR2KSC1_9EUKA</name>
<dbReference type="EMBL" id="JAPFFF010000003">
    <property type="protein sequence ID" value="KAK8893832.1"/>
    <property type="molecule type" value="Genomic_DNA"/>
</dbReference>
<evidence type="ECO:0000259" key="1">
    <source>
        <dbReference type="Pfam" id="PF03178"/>
    </source>
</evidence>
<dbReference type="Pfam" id="PF03178">
    <property type="entry name" value="CPSF_A"/>
    <property type="match status" value="1"/>
</dbReference>
<evidence type="ECO:0000313" key="2">
    <source>
        <dbReference type="EMBL" id="KAK8893832.1"/>
    </source>
</evidence>